<proteinExistence type="predicted"/>
<dbReference type="AlphaFoldDB" id="N1QDI1"/>
<evidence type="ECO:0000313" key="4">
    <source>
        <dbReference type="Proteomes" id="UP000016931"/>
    </source>
</evidence>
<reference evidence="3 4" key="1">
    <citation type="journal article" date="2012" name="PLoS Pathog.">
        <title>Diverse lifestyles and strategies of plant pathogenesis encoded in the genomes of eighteen Dothideomycetes fungi.</title>
        <authorList>
            <person name="Ohm R.A."/>
            <person name="Feau N."/>
            <person name="Henrissat B."/>
            <person name="Schoch C.L."/>
            <person name="Horwitz B.A."/>
            <person name="Barry K.W."/>
            <person name="Condon B.J."/>
            <person name="Copeland A.C."/>
            <person name="Dhillon B."/>
            <person name="Glaser F."/>
            <person name="Hesse C.N."/>
            <person name="Kosti I."/>
            <person name="LaButti K."/>
            <person name="Lindquist E.A."/>
            <person name="Lucas S."/>
            <person name="Salamov A.A."/>
            <person name="Bradshaw R.E."/>
            <person name="Ciuffetti L."/>
            <person name="Hamelin R.C."/>
            <person name="Kema G.H.J."/>
            <person name="Lawrence C."/>
            <person name="Scott J.A."/>
            <person name="Spatafora J.W."/>
            <person name="Turgeon B.G."/>
            <person name="de Wit P.J.G.M."/>
            <person name="Zhong S."/>
            <person name="Goodwin S.B."/>
            <person name="Grigoriev I.V."/>
        </authorList>
    </citation>
    <scope>NUCLEOTIDE SEQUENCE [LARGE SCALE GENOMIC DNA]</scope>
    <source>
        <strain evidence="3 4">SO2202</strain>
    </source>
</reference>
<sequence>MSQQTQQQEDHEGRGRRPVSRKALNAIEQALDQIEATSAAETAEDSDGPPTPAYSWILPSSTSAAIRATSPSTASSATSSSADSGDVDVRRSEADDRMRIGFEVPRDESGQRASWINHHQGGVKLSTWSWLADVEAQQPSPEDRRKRIANARMALLRKQRGREVGYGTSNTPGEVYGDTLGKGKWFSVVAEVYETEADDADDGVDACRDCGNPWQAGLLTLVVLCLLAMALWVALP</sequence>
<organism evidence="3 4">
    <name type="scientific">Sphaerulina musiva (strain SO2202)</name>
    <name type="common">Poplar stem canker fungus</name>
    <name type="synonym">Septoria musiva</name>
    <dbReference type="NCBI Taxonomy" id="692275"/>
    <lineage>
        <taxon>Eukaryota</taxon>
        <taxon>Fungi</taxon>
        <taxon>Dikarya</taxon>
        <taxon>Ascomycota</taxon>
        <taxon>Pezizomycotina</taxon>
        <taxon>Dothideomycetes</taxon>
        <taxon>Dothideomycetidae</taxon>
        <taxon>Mycosphaerellales</taxon>
        <taxon>Mycosphaerellaceae</taxon>
        <taxon>Sphaerulina</taxon>
    </lineage>
</organism>
<feature type="region of interest" description="Disordered" evidence="1">
    <location>
        <begin position="1"/>
        <end position="94"/>
    </location>
</feature>
<accession>N1QDI1</accession>
<dbReference type="EMBL" id="KB456269">
    <property type="protein sequence ID" value="EMF09470.1"/>
    <property type="molecule type" value="Genomic_DNA"/>
</dbReference>
<gene>
    <name evidence="3" type="ORF">SEPMUDRAFT_151476</name>
</gene>
<evidence type="ECO:0000256" key="2">
    <source>
        <dbReference type="SAM" id="Phobius"/>
    </source>
</evidence>
<protein>
    <submittedName>
        <fullName evidence="3">Uncharacterized protein</fullName>
    </submittedName>
</protein>
<name>N1QDI1_SPHMS</name>
<evidence type="ECO:0000256" key="1">
    <source>
        <dbReference type="SAM" id="MobiDB-lite"/>
    </source>
</evidence>
<keyword evidence="2" id="KW-0812">Transmembrane</keyword>
<dbReference type="GeneID" id="27903977"/>
<dbReference type="RefSeq" id="XP_016757591.1">
    <property type="nucleotide sequence ID" value="XM_016906840.1"/>
</dbReference>
<feature type="transmembrane region" description="Helical" evidence="2">
    <location>
        <begin position="214"/>
        <end position="235"/>
    </location>
</feature>
<evidence type="ECO:0000313" key="3">
    <source>
        <dbReference type="EMBL" id="EMF09470.1"/>
    </source>
</evidence>
<dbReference type="Proteomes" id="UP000016931">
    <property type="component" value="Unassembled WGS sequence"/>
</dbReference>
<dbReference type="HOGENOM" id="CLU_1176045_0_0_1"/>
<keyword evidence="2" id="KW-0472">Membrane</keyword>
<keyword evidence="4" id="KW-1185">Reference proteome</keyword>
<keyword evidence="2" id="KW-1133">Transmembrane helix</keyword>
<feature type="compositionally biased region" description="Low complexity" evidence="1">
    <location>
        <begin position="60"/>
        <end position="84"/>
    </location>
</feature>